<name>X1W3R8_TETTS</name>
<feature type="transmembrane region" description="Helical" evidence="1">
    <location>
        <begin position="55"/>
        <end position="75"/>
    </location>
</feature>
<dbReference type="Proteomes" id="UP000009168">
    <property type="component" value="Unassembled WGS sequence"/>
</dbReference>
<gene>
    <name evidence="2" type="ORF">TTHERM_00459329</name>
</gene>
<keyword evidence="1 2" id="KW-0812">Transmembrane</keyword>
<evidence type="ECO:0000313" key="2">
    <source>
        <dbReference type="EMBL" id="EDK31400.1"/>
    </source>
</evidence>
<dbReference type="AlphaFoldDB" id="X1W3R8"/>
<feature type="transmembrane region" description="Helical" evidence="1">
    <location>
        <begin position="16"/>
        <end position="35"/>
    </location>
</feature>
<sequence length="178" mass="20590">MRSQETFGQTLQNIQTSLWCLMSSALLGYLIIIQITQAIRPLKGQALYKKKFWKYFAIINLANIVQVVLLFPGFLELEKIFSNETLNPSNLNFEIIFLACSYALIPFIELIIVQDREIQATYLVLPILIMILISIVNTIFNLMIYGLGQTFFVFFRHLCYFGIPAILSQINIYNFVDE</sequence>
<dbReference type="EMBL" id="GG662464">
    <property type="protein sequence ID" value="EDK31400.1"/>
    <property type="molecule type" value="Genomic_DNA"/>
</dbReference>
<dbReference type="InParanoid" id="X1W3R8"/>
<feature type="transmembrane region" description="Helical" evidence="1">
    <location>
        <begin position="120"/>
        <end position="145"/>
    </location>
</feature>
<keyword evidence="1" id="KW-1133">Transmembrane helix</keyword>
<evidence type="ECO:0000313" key="3">
    <source>
        <dbReference type="Proteomes" id="UP000009168"/>
    </source>
</evidence>
<dbReference type="KEGG" id="tet:TTHERM_00459329"/>
<reference evidence="3" key="1">
    <citation type="journal article" date="2006" name="PLoS Biol.">
        <title>Macronuclear genome sequence of the ciliate Tetrahymena thermophila, a model eukaryote.</title>
        <authorList>
            <person name="Eisen J.A."/>
            <person name="Coyne R.S."/>
            <person name="Wu M."/>
            <person name="Wu D."/>
            <person name="Thiagarajan M."/>
            <person name="Wortman J.R."/>
            <person name="Badger J.H."/>
            <person name="Ren Q."/>
            <person name="Amedeo P."/>
            <person name="Jones K.M."/>
            <person name="Tallon L.J."/>
            <person name="Delcher A.L."/>
            <person name="Salzberg S.L."/>
            <person name="Silva J.C."/>
            <person name="Haas B.J."/>
            <person name="Majoros W.H."/>
            <person name="Farzad M."/>
            <person name="Carlton J.M."/>
            <person name="Smith R.K. Jr."/>
            <person name="Garg J."/>
            <person name="Pearlman R.E."/>
            <person name="Karrer K.M."/>
            <person name="Sun L."/>
            <person name="Manning G."/>
            <person name="Elde N.C."/>
            <person name="Turkewitz A.P."/>
            <person name="Asai D.J."/>
            <person name="Wilkes D.E."/>
            <person name="Wang Y."/>
            <person name="Cai H."/>
            <person name="Collins K."/>
            <person name="Stewart B.A."/>
            <person name="Lee S.R."/>
            <person name="Wilamowska K."/>
            <person name="Weinberg Z."/>
            <person name="Ruzzo W.L."/>
            <person name="Wloga D."/>
            <person name="Gaertig J."/>
            <person name="Frankel J."/>
            <person name="Tsao C.-C."/>
            <person name="Gorovsky M.A."/>
            <person name="Keeling P.J."/>
            <person name="Waller R.F."/>
            <person name="Patron N.J."/>
            <person name="Cherry J.M."/>
            <person name="Stover N.A."/>
            <person name="Krieger C.J."/>
            <person name="del Toro C."/>
            <person name="Ryder H.F."/>
            <person name="Williamson S.C."/>
            <person name="Barbeau R.A."/>
            <person name="Hamilton E.P."/>
            <person name="Orias E."/>
        </authorList>
    </citation>
    <scope>NUCLEOTIDE SEQUENCE [LARGE SCALE GENOMIC DNA]</scope>
    <source>
        <strain evidence="3">SB210</strain>
    </source>
</reference>
<proteinExistence type="predicted"/>
<evidence type="ECO:0000256" key="1">
    <source>
        <dbReference type="SAM" id="Phobius"/>
    </source>
</evidence>
<keyword evidence="3" id="KW-1185">Reference proteome</keyword>
<protein>
    <submittedName>
        <fullName evidence="2">Transmembrane protein, putative</fullName>
    </submittedName>
</protein>
<organism evidence="2 3">
    <name type="scientific">Tetrahymena thermophila (strain SB210)</name>
    <dbReference type="NCBI Taxonomy" id="312017"/>
    <lineage>
        <taxon>Eukaryota</taxon>
        <taxon>Sar</taxon>
        <taxon>Alveolata</taxon>
        <taxon>Ciliophora</taxon>
        <taxon>Intramacronucleata</taxon>
        <taxon>Oligohymenophorea</taxon>
        <taxon>Hymenostomatida</taxon>
        <taxon>Tetrahymenina</taxon>
        <taxon>Tetrahymenidae</taxon>
        <taxon>Tetrahymena</taxon>
    </lineage>
</organism>
<feature type="transmembrane region" description="Helical" evidence="1">
    <location>
        <begin position="151"/>
        <end position="176"/>
    </location>
</feature>
<accession>X1W3R8</accession>
<dbReference type="RefSeq" id="XP_001470646.1">
    <property type="nucleotide sequence ID" value="XM_001470596.2"/>
</dbReference>
<feature type="transmembrane region" description="Helical" evidence="1">
    <location>
        <begin position="95"/>
        <end position="113"/>
    </location>
</feature>
<dbReference type="GeneID" id="24442762"/>
<keyword evidence="1" id="KW-0472">Membrane</keyword>